<keyword evidence="5" id="KW-0560">Oxidoreductase</keyword>
<comment type="cofactor">
    <cofactor evidence="1">
        <name>FAD</name>
        <dbReference type="ChEBI" id="CHEBI:57692"/>
    </cofactor>
</comment>
<dbReference type="Proteomes" id="UP000243719">
    <property type="component" value="Unassembled WGS sequence"/>
</dbReference>
<keyword evidence="3" id="KW-0285">Flavoprotein</keyword>
<sequence length="431" mass="46995">MHSKKKIVIVGGGIAGLMLATRLGHALGRTGQAEVTLVDKSAQHVWKPMLHTFAAGTASIYQQRVSFVQHAHEHGFHYWPGEMSGLDTTARRIRLAPLVMGPSRMVVDARELDYDVLVLAVGSRANDFQTPGAVEHARFVDDLNQARLFNDALRAEVLRSVSQHGVVDLAIVGAGATGVQLAAEVSMGLELANAYATDGGDMRSHLRTTLIESGPRILPAFPEDVSQPATVQLGRLGVTVMTDARVARVNADSVELADGARLPATITVWAAGVRAPDFLNAVTGLDKTRGGQLLVDPTLLTSDPHIFAMGDCASQLLPGHERPLAPTAQVARQQARHLARHLPGWLEGKAIPPFDYREYGSVVSLGHYDAYGMLAKYGLFKGAFLRGRMAQLSHTMLYRTHQLELHGWRRGMLTWFADWINRRVQPKVKVD</sequence>
<dbReference type="SUPFAM" id="SSF51905">
    <property type="entry name" value="FAD/NAD(P)-binding domain"/>
    <property type="match status" value="1"/>
</dbReference>
<evidence type="ECO:0000313" key="8">
    <source>
        <dbReference type="Proteomes" id="UP000243719"/>
    </source>
</evidence>
<accession>A0A1H2PVD7</accession>
<evidence type="ECO:0000256" key="5">
    <source>
        <dbReference type="ARBA" id="ARBA00023002"/>
    </source>
</evidence>
<evidence type="ECO:0000256" key="3">
    <source>
        <dbReference type="ARBA" id="ARBA00022630"/>
    </source>
</evidence>
<comment type="similarity">
    <text evidence="2">Belongs to the NADH dehydrogenase family.</text>
</comment>
<dbReference type="AlphaFoldDB" id="A0A1H2PVD7"/>
<dbReference type="PANTHER" id="PTHR42913">
    <property type="entry name" value="APOPTOSIS-INDUCING FACTOR 1"/>
    <property type="match status" value="1"/>
</dbReference>
<organism evidence="7 8">
    <name type="scientific">Chitinasiproducens palmae</name>
    <dbReference type="NCBI Taxonomy" id="1770053"/>
    <lineage>
        <taxon>Bacteria</taxon>
        <taxon>Pseudomonadati</taxon>
        <taxon>Pseudomonadota</taxon>
        <taxon>Betaproteobacteria</taxon>
        <taxon>Burkholderiales</taxon>
        <taxon>Burkholderiaceae</taxon>
        <taxon>Chitinasiproducens</taxon>
    </lineage>
</organism>
<dbReference type="GO" id="GO:0019646">
    <property type="term" value="P:aerobic electron transport chain"/>
    <property type="evidence" value="ECO:0007669"/>
    <property type="project" value="TreeGrafter"/>
</dbReference>
<dbReference type="PRINTS" id="PR00368">
    <property type="entry name" value="FADPNR"/>
</dbReference>
<dbReference type="Gene3D" id="3.50.50.100">
    <property type="match status" value="1"/>
</dbReference>
<evidence type="ECO:0000313" key="7">
    <source>
        <dbReference type="EMBL" id="SDV50391.1"/>
    </source>
</evidence>
<evidence type="ECO:0000256" key="4">
    <source>
        <dbReference type="ARBA" id="ARBA00022827"/>
    </source>
</evidence>
<dbReference type="InterPro" id="IPR036188">
    <property type="entry name" value="FAD/NAD-bd_sf"/>
</dbReference>
<dbReference type="InterPro" id="IPR023753">
    <property type="entry name" value="FAD/NAD-binding_dom"/>
</dbReference>
<reference evidence="8" key="1">
    <citation type="submission" date="2016-09" db="EMBL/GenBank/DDBJ databases">
        <authorList>
            <person name="Varghese N."/>
            <person name="Submissions S."/>
        </authorList>
    </citation>
    <scope>NUCLEOTIDE SEQUENCE [LARGE SCALE GENOMIC DNA]</scope>
    <source>
        <strain evidence="8">JS23</strain>
    </source>
</reference>
<dbReference type="OrthoDB" id="9781621at2"/>
<dbReference type="InterPro" id="IPR051169">
    <property type="entry name" value="NADH-Q_oxidoreductase"/>
</dbReference>
<keyword evidence="8" id="KW-1185">Reference proteome</keyword>
<name>A0A1H2PVD7_9BURK</name>
<feature type="domain" description="FAD/NAD(P)-binding" evidence="6">
    <location>
        <begin position="5"/>
        <end position="335"/>
    </location>
</feature>
<evidence type="ECO:0000256" key="1">
    <source>
        <dbReference type="ARBA" id="ARBA00001974"/>
    </source>
</evidence>
<protein>
    <submittedName>
        <fullName evidence="7">NADH dehydrogenase</fullName>
    </submittedName>
</protein>
<gene>
    <name evidence="7" type="ORF">SAMN05216551_111157</name>
</gene>
<evidence type="ECO:0000256" key="2">
    <source>
        <dbReference type="ARBA" id="ARBA00005272"/>
    </source>
</evidence>
<evidence type="ECO:0000259" key="6">
    <source>
        <dbReference type="Pfam" id="PF07992"/>
    </source>
</evidence>
<dbReference type="RefSeq" id="WP_091911301.1">
    <property type="nucleotide sequence ID" value="NZ_FNLO01000011.1"/>
</dbReference>
<proteinExistence type="inferred from homology"/>
<dbReference type="PANTHER" id="PTHR42913:SF3">
    <property type="entry name" value="64 KDA MITOCHONDRIAL NADH DEHYDROGENASE (EUROFUNG)"/>
    <property type="match status" value="1"/>
</dbReference>
<dbReference type="Pfam" id="PF07992">
    <property type="entry name" value="Pyr_redox_2"/>
    <property type="match status" value="1"/>
</dbReference>
<keyword evidence="4" id="KW-0274">FAD</keyword>
<dbReference type="GO" id="GO:0003955">
    <property type="term" value="F:NAD(P)H dehydrogenase (quinone) activity"/>
    <property type="evidence" value="ECO:0007669"/>
    <property type="project" value="TreeGrafter"/>
</dbReference>
<dbReference type="EMBL" id="FNLO01000011">
    <property type="protein sequence ID" value="SDV50391.1"/>
    <property type="molecule type" value="Genomic_DNA"/>
</dbReference>
<dbReference type="STRING" id="1770053.SAMN05216551_111157"/>